<keyword evidence="2" id="KW-1185">Reference proteome</keyword>
<proteinExistence type="predicted"/>
<comment type="caution">
    <text evidence="1">The sequence shown here is derived from an EMBL/GenBank/DDBJ whole genome shotgun (WGS) entry which is preliminary data.</text>
</comment>
<protein>
    <submittedName>
        <fullName evidence="1">Uncharacterized protein</fullName>
    </submittedName>
</protein>
<accession>A0A4V5TI77</accession>
<reference evidence="1 2" key="1">
    <citation type="submission" date="2019-04" db="EMBL/GenBank/DDBJ databases">
        <title>Lysinibacillus genome sequencing.</title>
        <authorList>
            <person name="Dunlap C."/>
        </authorList>
    </citation>
    <scope>NUCLEOTIDE SEQUENCE [LARGE SCALE GENOMIC DNA]</scope>
    <source>
        <strain evidence="1 2">CCTCC AB 2010389</strain>
    </source>
</reference>
<dbReference type="EMBL" id="SZPU01000171">
    <property type="protein sequence ID" value="TKI52823.1"/>
    <property type="molecule type" value="Genomic_DNA"/>
</dbReference>
<dbReference type="AlphaFoldDB" id="A0A4V5TI77"/>
<dbReference type="Proteomes" id="UP000308744">
    <property type="component" value="Unassembled WGS sequence"/>
</dbReference>
<organism evidence="1 2">
    <name type="scientific">Lysinibacillus mangiferihumi</name>
    <dbReference type="NCBI Taxonomy" id="1130819"/>
    <lineage>
        <taxon>Bacteria</taxon>
        <taxon>Bacillati</taxon>
        <taxon>Bacillota</taxon>
        <taxon>Bacilli</taxon>
        <taxon>Bacillales</taxon>
        <taxon>Bacillaceae</taxon>
        <taxon>Lysinibacillus</taxon>
    </lineage>
</organism>
<evidence type="ECO:0000313" key="1">
    <source>
        <dbReference type="EMBL" id="TKI52823.1"/>
    </source>
</evidence>
<gene>
    <name evidence="1" type="ORF">FC756_27115</name>
</gene>
<dbReference type="RefSeq" id="WP_107897873.1">
    <property type="nucleotide sequence ID" value="NZ_PYWM01000070.1"/>
</dbReference>
<name>A0A4V5TI77_9BACI</name>
<sequence>MNIAIYDKYNYEKIEKADISTGFVQKYIDLANNHAADAQSAGAIVAYNITNMFNQTYKP</sequence>
<evidence type="ECO:0000313" key="2">
    <source>
        <dbReference type="Proteomes" id="UP000308744"/>
    </source>
</evidence>